<dbReference type="Proteomes" id="UP001598201">
    <property type="component" value="Unassembled WGS sequence"/>
</dbReference>
<feature type="region of interest" description="Disordered" evidence="1">
    <location>
        <begin position="348"/>
        <end position="374"/>
    </location>
</feature>
<protein>
    <submittedName>
        <fullName evidence="2">Uncharacterized protein</fullName>
    </submittedName>
</protein>
<evidence type="ECO:0000256" key="1">
    <source>
        <dbReference type="SAM" id="MobiDB-lite"/>
    </source>
</evidence>
<feature type="compositionally biased region" description="Polar residues" evidence="1">
    <location>
        <begin position="348"/>
        <end position="362"/>
    </location>
</feature>
<evidence type="ECO:0000313" key="3">
    <source>
        <dbReference type="Proteomes" id="UP001598201"/>
    </source>
</evidence>
<dbReference type="EMBL" id="JBHUCJ010000172">
    <property type="protein sequence ID" value="MFD3227229.1"/>
    <property type="molecule type" value="Genomic_DNA"/>
</dbReference>
<gene>
    <name evidence="2" type="ORF">ACFPK4_27260</name>
</gene>
<dbReference type="GeneID" id="95420951"/>
<dbReference type="RefSeq" id="WP_276524757.1">
    <property type="nucleotide sequence ID" value="NZ_CP093328.1"/>
</dbReference>
<comment type="caution">
    <text evidence="2">The sequence shown here is derived from an EMBL/GenBank/DDBJ whole genome shotgun (WGS) entry which is preliminary data.</text>
</comment>
<evidence type="ECO:0000313" key="2">
    <source>
        <dbReference type="EMBL" id="MFD3227229.1"/>
    </source>
</evidence>
<keyword evidence="3" id="KW-1185">Reference proteome</keyword>
<name>A0ABW6CKG1_RAHSY</name>
<proteinExistence type="predicted"/>
<accession>A0ABW6CKG1</accession>
<sequence>MTGAQSGAAVSLDAERYNRQLHPDEVARIQQLSGGDKDKEARLKAAACALVKCSAEFAEGSPDYVKAQALEQLGNSDAYASERTVLASQSGNQLIYAMGSYASASLPMFGYSVSDQTGDALSHYGVGTRLGGLTQFTAGELQAVGGAAICTTTAGVACLAGGYLAASGIDTANAGFNTFLSGVNQKTSGAYLLEGLGVSPQYSEGIYGLTQVGAAGIGGVGKATSVTADVGAKGAGSVTFHAADDIRFSQNSFSFNKTDRDTGKNYTYDDLVQSMRTNGWKGDPVDVVKMPDGKLTSMDNTRIAAAREAGIDVKASVRGFDDPLTPAIQEARGWQNFNTWGEAITGRINKQSGGFSTSNPYGSTEPPRISGGAK</sequence>
<reference evidence="2 3" key="1">
    <citation type="submission" date="2024-09" db="EMBL/GenBank/DDBJ databases">
        <title>Genomes of Rahnella.</title>
        <authorList>
            <person name="Mnguni F.C."/>
            <person name="Shin G.Y."/>
            <person name="Coutinho T."/>
        </authorList>
    </citation>
    <scope>NUCLEOTIDE SEQUENCE [LARGE SCALE GENOMIC DNA]</scope>
    <source>
        <strain evidence="2 3">20WA0057</strain>
    </source>
</reference>
<organism evidence="2 3">
    <name type="scientific">Rahnella sp. (strain Y9602)</name>
    <dbReference type="NCBI Taxonomy" id="2703885"/>
    <lineage>
        <taxon>Bacteria</taxon>
        <taxon>Pseudomonadati</taxon>
        <taxon>Pseudomonadota</taxon>
        <taxon>Gammaproteobacteria</taxon>
        <taxon>Enterobacterales</taxon>
        <taxon>Yersiniaceae</taxon>
        <taxon>Rahnella</taxon>
    </lineage>
</organism>